<evidence type="ECO:0000256" key="1">
    <source>
        <dbReference type="ARBA" id="ARBA00005086"/>
    </source>
</evidence>
<dbReference type="InterPro" id="IPR006176">
    <property type="entry name" value="3-OHacyl-CoA_DH_NAD-bd"/>
</dbReference>
<dbReference type="STRING" id="469383.Cwoe_2332"/>
<evidence type="ECO:0000259" key="6">
    <source>
        <dbReference type="Pfam" id="PF00725"/>
    </source>
</evidence>
<reference evidence="9" key="2">
    <citation type="submission" date="2010-01" db="EMBL/GenBank/DDBJ databases">
        <title>The complete genome of Conexibacter woesei DSM 14684.</title>
        <authorList>
            <consortium name="US DOE Joint Genome Institute (JGI-PGF)"/>
            <person name="Lucas S."/>
            <person name="Copeland A."/>
            <person name="Lapidus A."/>
            <person name="Glavina del Rio T."/>
            <person name="Dalin E."/>
            <person name="Tice H."/>
            <person name="Bruce D."/>
            <person name="Goodwin L."/>
            <person name="Pitluck S."/>
            <person name="Kyrpides N."/>
            <person name="Mavromatis K."/>
            <person name="Ivanova N."/>
            <person name="Mikhailova N."/>
            <person name="Chertkov O."/>
            <person name="Brettin T."/>
            <person name="Detter J.C."/>
            <person name="Han C."/>
            <person name="Larimer F."/>
            <person name="Land M."/>
            <person name="Hauser L."/>
            <person name="Markowitz V."/>
            <person name="Cheng J.-F."/>
            <person name="Hugenholtz P."/>
            <person name="Woyke T."/>
            <person name="Wu D."/>
            <person name="Pukall R."/>
            <person name="Steenblock K."/>
            <person name="Schneider S."/>
            <person name="Klenk H.-P."/>
            <person name="Eisen J.A."/>
        </authorList>
    </citation>
    <scope>NUCLEOTIDE SEQUENCE [LARGE SCALE GENOMIC DNA]</scope>
    <source>
        <strain evidence="9">DSM 14684 / CIP 108061 / JCM 11494 / NBRC 100937 / ID131577</strain>
    </source>
</reference>
<keyword evidence="5" id="KW-0520">NAD</keyword>
<sequence>MSERFQQVAVLGMGTMGSGIAQLCAQAGCETTVLDVDDGALVRGRERMASFLAEGVRRGKVTDEEREAALARVRGTTDVSELAGAELVIEAATEDRALKLELLRRVAGAVGEQAVIASNTSAIPITELAAALPRPERVAGLHFFNPAPLMPLVEVVEAVRTDAATSAALEAFATRLGKRPIVTKDRPGFLLNRLLMPYLNQAVHDFDDGLAAADDIDAAVELGLGYPMGPLKLLDLIGLDTHRHATAAAWEQTRDPHLVPPALLARMVAAGRLGRKTGGGFYAGSGR</sequence>
<dbReference type="OrthoDB" id="3229174at2"/>
<feature type="binding site" evidence="5">
    <location>
        <position position="94"/>
    </location>
    <ligand>
        <name>NAD(+)</name>
        <dbReference type="ChEBI" id="CHEBI:57540"/>
    </ligand>
</feature>
<dbReference type="NCBIfam" id="NF005875">
    <property type="entry name" value="PRK07819.1"/>
    <property type="match status" value="1"/>
</dbReference>
<dbReference type="SUPFAM" id="SSF48179">
    <property type="entry name" value="6-phosphogluconate dehydrogenase C-terminal domain-like"/>
    <property type="match status" value="1"/>
</dbReference>
<feature type="binding site" evidence="5">
    <location>
        <begin position="12"/>
        <end position="17"/>
    </location>
    <ligand>
        <name>NAD(+)</name>
        <dbReference type="ChEBI" id="CHEBI:57540"/>
    </ligand>
</feature>
<dbReference type="InterPro" id="IPR008927">
    <property type="entry name" value="6-PGluconate_DH-like_C_sf"/>
</dbReference>
<dbReference type="GO" id="GO:0008691">
    <property type="term" value="F:3-hydroxybutyryl-CoA dehydrogenase activity"/>
    <property type="evidence" value="ECO:0007669"/>
    <property type="project" value="TreeGrafter"/>
</dbReference>
<reference evidence="8 9" key="1">
    <citation type="journal article" date="2010" name="Stand. Genomic Sci.">
        <title>Complete genome sequence of Conexibacter woesei type strain (ID131577).</title>
        <authorList>
            <person name="Pukall R."/>
            <person name="Lapidus A."/>
            <person name="Glavina Del Rio T."/>
            <person name="Copeland A."/>
            <person name="Tice H."/>
            <person name="Cheng J.-F."/>
            <person name="Lucas S."/>
            <person name="Chen F."/>
            <person name="Nolan M."/>
            <person name="Bruce D."/>
            <person name="Goodwin L."/>
            <person name="Pitluck S."/>
            <person name="Mavromatis K."/>
            <person name="Ivanova N."/>
            <person name="Ovchinnikova G."/>
            <person name="Pati A."/>
            <person name="Chen A."/>
            <person name="Palaniappan K."/>
            <person name="Land M."/>
            <person name="Hauser L."/>
            <person name="Chang Y.-J."/>
            <person name="Jeffries C.D."/>
            <person name="Chain P."/>
            <person name="Meincke L."/>
            <person name="Sims D."/>
            <person name="Brettin T."/>
            <person name="Detter J.C."/>
            <person name="Rohde M."/>
            <person name="Goeker M."/>
            <person name="Bristow J."/>
            <person name="Eisen J.A."/>
            <person name="Markowitz V."/>
            <person name="Kyrpides N.C."/>
            <person name="Klenk H.-P."/>
            <person name="Hugenholtz P."/>
        </authorList>
    </citation>
    <scope>NUCLEOTIDE SEQUENCE [LARGE SCALE GENOMIC DNA]</scope>
    <source>
        <strain evidence="9">DSM 14684 / CIP 108061 / JCM 11494 / NBRC 100937 / ID131577</strain>
    </source>
</reference>
<feature type="binding site" evidence="5">
    <location>
        <position position="35"/>
    </location>
    <ligand>
        <name>NAD(+)</name>
        <dbReference type="ChEBI" id="CHEBI:57540"/>
    </ligand>
</feature>
<dbReference type="Pfam" id="PF00725">
    <property type="entry name" value="3HCDH"/>
    <property type="match status" value="1"/>
</dbReference>
<accession>D3F6I9</accession>
<dbReference type="EMBL" id="CP001854">
    <property type="protein sequence ID" value="ADB50756.1"/>
    <property type="molecule type" value="Genomic_DNA"/>
</dbReference>
<dbReference type="Pfam" id="PF02737">
    <property type="entry name" value="3HCDH_N"/>
    <property type="match status" value="1"/>
</dbReference>
<feature type="binding site" evidence="5">
    <location>
        <position position="276"/>
    </location>
    <ligand>
        <name>NAD(+)</name>
        <dbReference type="ChEBI" id="CHEBI:57540"/>
    </ligand>
</feature>
<evidence type="ECO:0000256" key="2">
    <source>
        <dbReference type="ARBA" id="ARBA00009463"/>
    </source>
</evidence>
<feature type="binding site" evidence="5">
    <location>
        <position position="145"/>
    </location>
    <ligand>
        <name>NAD(+)</name>
        <dbReference type="ChEBI" id="CHEBI:57540"/>
    </ligand>
</feature>
<keyword evidence="9" id="KW-1185">Reference proteome</keyword>
<dbReference type="Gene3D" id="1.10.1040.10">
    <property type="entry name" value="N-(1-d-carboxylethyl)-l-norvaline Dehydrogenase, domain 2"/>
    <property type="match status" value="1"/>
</dbReference>
<name>D3F6I9_CONWI</name>
<dbReference type="GO" id="GO:0003857">
    <property type="term" value="F:(3S)-3-hydroxyacyl-CoA dehydrogenase (NAD+) activity"/>
    <property type="evidence" value="ECO:0007669"/>
    <property type="project" value="UniProtKB-EC"/>
</dbReference>
<dbReference type="FunFam" id="3.40.50.720:FF:000009">
    <property type="entry name" value="Fatty oxidation complex, alpha subunit"/>
    <property type="match status" value="1"/>
</dbReference>
<dbReference type="PANTHER" id="PTHR48075">
    <property type="entry name" value="3-HYDROXYACYL-COA DEHYDROGENASE FAMILY PROTEIN"/>
    <property type="match status" value="1"/>
</dbReference>
<evidence type="ECO:0000256" key="5">
    <source>
        <dbReference type="PIRSR" id="PIRSR000105-2"/>
    </source>
</evidence>
<dbReference type="InterPro" id="IPR036291">
    <property type="entry name" value="NAD(P)-bd_dom_sf"/>
</dbReference>
<gene>
    <name evidence="8" type="ordered locus">Cwoe_2332</name>
</gene>
<comment type="pathway">
    <text evidence="1">Lipid metabolism; butanoate metabolism.</text>
</comment>
<dbReference type="AlphaFoldDB" id="D3F6I9"/>
<proteinExistence type="inferred from homology"/>
<feature type="binding site" evidence="5">
    <location>
        <position position="99"/>
    </location>
    <ligand>
        <name>NAD(+)</name>
        <dbReference type="ChEBI" id="CHEBI:57540"/>
    </ligand>
</feature>
<feature type="binding site" evidence="5">
    <location>
        <position position="121"/>
    </location>
    <ligand>
        <name>NAD(+)</name>
        <dbReference type="ChEBI" id="CHEBI:57540"/>
    </ligand>
</feature>
<evidence type="ECO:0000256" key="3">
    <source>
        <dbReference type="ARBA" id="ARBA00023002"/>
    </source>
</evidence>
<dbReference type="EC" id="1.1.1.35" evidence="8"/>
<dbReference type="PANTHER" id="PTHR48075:SF9">
    <property type="entry name" value="3-HYDROXYBUTYRYL-COA DEHYDROGENASE"/>
    <property type="match status" value="1"/>
</dbReference>
<organism evidence="8 9">
    <name type="scientific">Conexibacter woesei (strain DSM 14684 / CCUG 47730 / CIP 108061 / JCM 11494 / NBRC 100937 / ID131577)</name>
    <dbReference type="NCBI Taxonomy" id="469383"/>
    <lineage>
        <taxon>Bacteria</taxon>
        <taxon>Bacillati</taxon>
        <taxon>Actinomycetota</taxon>
        <taxon>Thermoleophilia</taxon>
        <taxon>Solirubrobacterales</taxon>
        <taxon>Conexibacteraceae</taxon>
        <taxon>Conexibacter</taxon>
    </lineage>
</organism>
<feature type="site" description="Important for catalytic activity" evidence="4">
    <location>
        <position position="142"/>
    </location>
</feature>
<dbReference type="InterPro" id="IPR006108">
    <property type="entry name" value="3HC_DH_C"/>
</dbReference>
<comment type="similarity">
    <text evidence="2">Belongs to the 3-hydroxyacyl-CoA dehydrogenase family.</text>
</comment>
<dbReference type="PIRSF" id="PIRSF000105">
    <property type="entry name" value="HCDH"/>
    <property type="match status" value="1"/>
</dbReference>
<dbReference type="InterPro" id="IPR013328">
    <property type="entry name" value="6PGD_dom2"/>
</dbReference>
<evidence type="ECO:0000313" key="8">
    <source>
        <dbReference type="EMBL" id="ADB50756.1"/>
    </source>
</evidence>
<protein>
    <submittedName>
        <fullName evidence="8">3-hydroxyacyl-CoA dehydrogenase</fullName>
        <ecNumber evidence="8">1.1.1.35</ecNumber>
    </submittedName>
</protein>
<dbReference type="InterPro" id="IPR022694">
    <property type="entry name" value="3-OHacyl-CoA_DH"/>
</dbReference>
<evidence type="ECO:0000259" key="7">
    <source>
        <dbReference type="Pfam" id="PF02737"/>
    </source>
</evidence>
<dbReference type="HOGENOM" id="CLU_009834_2_0_11"/>
<dbReference type="RefSeq" id="WP_012933807.1">
    <property type="nucleotide sequence ID" value="NC_013739.1"/>
</dbReference>
<evidence type="ECO:0000256" key="4">
    <source>
        <dbReference type="PIRSR" id="PIRSR000105-1"/>
    </source>
</evidence>
<dbReference type="eggNOG" id="COG1250">
    <property type="taxonomic scope" value="Bacteria"/>
</dbReference>
<dbReference type="GO" id="GO:0070403">
    <property type="term" value="F:NAD+ binding"/>
    <property type="evidence" value="ECO:0007669"/>
    <property type="project" value="InterPro"/>
</dbReference>
<dbReference type="SUPFAM" id="SSF51735">
    <property type="entry name" value="NAD(P)-binding Rossmann-fold domains"/>
    <property type="match status" value="1"/>
</dbReference>
<dbReference type="KEGG" id="cwo:Cwoe_2332"/>
<evidence type="ECO:0000313" key="9">
    <source>
        <dbReference type="Proteomes" id="UP000008229"/>
    </source>
</evidence>
<dbReference type="GO" id="GO:0006635">
    <property type="term" value="P:fatty acid beta-oxidation"/>
    <property type="evidence" value="ECO:0007669"/>
    <property type="project" value="TreeGrafter"/>
</dbReference>
<dbReference type="Proteomes" id="UP000008229">
    <property type="component" value="Chromosome"/>
</dbReference>
<dbReference type="Gene3D" id="3.40.50.720">
    <property type="entry name" value="NAD(P)-binding Rossmann-like Domain"/>
    <property type="match status" value="1"/>
</dbReference>
<feature type="domain" description="3-hydroxyacyl-CoA dehydrogenase NAD binding" evidence="7">
    <location>
        <begin position="7"/>
        <end position="185"/>
    </location>
</feature>
<keyword evidence="3 8" id="KW-0560">Oxidoreductase</keyword>
<feature type="domain" description="3-hydroxyacyl-CoA dehydrogenase C-terminal" evidence="6">
    <location>
        <begin position="188"/>
        <end position="283"/>
    </location>
</feature>